<dbReference type="PANTHER" id="PTHR40980">
    <property type="entry name" value="PLUG DOMAIN-CONTAINING PROTEIN"/>
    <property type="match status" value="1"/>
</dbReference>
<reference evidence="9 11" key="1">
    <citation type="submission" date="2022-07" db="EMBL/GenBank/DDBJ databases">
        <authorList>
            <person name="Criscuolo A."/>
        </authorList>
    </citation>
    <scope>NUCLEOTIDE SEQUENCE</scope>
    <source>
        <strain evidence="11">CIP 111951</strain>
        <strain evidence="9">CIP111854</strain>
        <strain evidence="8">CIP111951</strain>
    </source>
</reference>
<evidence type="ECO:0000313" key="10">
    <source>
        <dbReference type="Proteomes" id="UP001152467"/>
    </source>
</evidence>
<name>A0A9W4QXD8_9GAMM</name>
<dbReference type="SUPFAM" id="SSF56935">
    <property type="entry name" value="Porins"/>
    <property type="match status" value="1"/>
</dbReference>
<dbReference type="Gene3D" id="2.40.170.20">
    <property type="entry name" value="TonB-dependent receptor, beta-barrel domain"/>
    <property type="match status" value="1"/>
</dbReference>
<dbReference type="InterPro" id="IPR036942">
    <property type="entry name" value="Beta-barrel_TonB_sf"/>
</dbReference>
<evidence type="ECO:0000259" key="6">
    <source>
        <dbReference type="Pfam" id="PF00593"/>
    </source>
</evidence>
<keyword evidence="4" id="KW-0798">TonB box</keyword>
<dbReference type="PANTHER" id="PTHR40980:SF3">
    <property type="entry name" value="TONB-DEPENDENT RECEPTOR-LIKE BETA-BARREL DOMAIN-CONTAINING PROTEIN"/>
    <property type="match status" value="1"/>
</dbReference>
<keyword evidence="5" id="KW-0732">Signal</keyword>
<accession>A0A9W4QXD8</accession>
<dbReference type="AlphaFoldDB" id="A0A9W4QXD8"/>
<feature type="domain" description="TonB-dependent receptor plug" evidence="7">
    <location>
        <begin position="61"/>
        <end position="168"/>
    </location>
</feature>
<sequence>MLANNFKKSLLAVNVGLVLSASVSGIAYAADENQVKEDVEVIEVRGIRASNKENINGKRFANSVVDVVTAEDVGKFPDGDVGESLARISGVSVSRQFGQGQQVSIRGASAQLTRTLLDGHSIASTSWFDQQAVDRSFNYSLLPSELVGGLEVYKSSQANIVEGGIGGTVIVKTRKPFDLDANTIFGSLKGDYGSVSEKTDPEVSGLYSWKNEDESFGVLISGAKSEIDYQRNGIESSGGWSGAMAPTTFQQDRERTALYAAFQYQPSESLLLGLNLTSLELGANNANTQIIIFPGEGSCEKQNLSGNCVYANVTNAGNGSGPAFFQTWARKASMESDTIDFDWQYEADSFIFKGRIGKTEAESAVTTANFGEYSTNPADFNGTIDMTGDVVNYNIANKSYNASILPASIGPQTWAPEFNPDNDEETYLNLDFEIPLDLGVITGIKTGFRYADHKVTQDQNGANVNADLRPMRSASEYYPGTVSAGGGFVLPEPNMELMIADSLAMTEGYTQRPQGYGTVEEENTAIYVMAEFSDDSIRGNVGLRYISTDIESDYYDLSATGEYATTLTTDKADYSEFLPSFNMAIDVTEDVILRTSAAQVISRPNYADLFATRSLAGYTDNRPLNEVLQSGNVGLNPFKAFQADIGVEWYFSADGLLSLTYYTKDVSSFISTQQQTNQQIGIDIPVYQNNPDAGEPPCGAGVYDCWTVSKSTNGSGGSIEGIEFQVQDAFDNGFGYSFNYTYADTEAPAENYPDRVGVFSDSSKNTYNLVGFYEQDNFSARLAYNWRSEFIIREAPGWYGNREHKAYGQLDFSATYSVTDYLDVTFEGINLTEEDSVQLGNNHESTTLPNPDLLNDFPVWSFEGEARYKVGVAVRF</sequence>
<evidence type="ECO:0000313" key="11">
    <source>
        <dbReference type="Proteomes" id="UP001152485"/>
    </source>
</evidence>
<evidence type="ECO:0000313" key="8">
    <source>
        <dbReference type="EMBL" id="CAH9054716.1"/>
    </source>
</evidence>
<dbReference type="RefSeq" id="WP_261592274.1">
    <property type="nucleotide sequence ID" value="NZ_CAMAPC010000006.1"/>
</dbReference>
<dbReference type="InterPro" id="IPR037066">
    <property type="entry name" value="Plug_dom_sf"/>
</dbReference>
<evidence type="ECO:0000256" key="5">
    <source>
        <dbReference type="SAM" id="SignalP"/>
    </source>
</evidence>
<keyword evidence="3" id="KW-0998">Cell outer membrane</keyword>
<evidence type="ECO:0000313" key="9">
    <source>
        <dbReference type="EMBL" id="CAH9057405.1"/>
    </source>
</evidence>
<evidence type="ECO:0000259" key="7">
    <source>
        <dbReference type="Pfam" id="PF07715"/>
    </source>
</evidence>
<dbReference type="EMBL" id="CAMAPC010000006">
    <property type="protein sequence ID" value="CAH9057405.1"/>
    <property type="molecule type" value="Genomic_DNA"/>
</dbReference>
<dbReference type="Pfam" id="PF00593">
    <property type="entry name" value="TonB_dep_Rec_b-barrel"/>
    <property type="match status" value="1"/>
</dbReference>
<comment type="subcellular location">
    <subcellularLocation>
        <location evidence="1 4">Cell outer membrane</location>
    </subcellularLocation>
</comment>
<evidence type="ECO:0000256" key="1">
    <source>
        <dbReference type="ARBA" id="ARBA00004442"/>
    </source>
</evidence>
<comment type="similarity">
    <text evidence="4">Belongs to the TonB-dependent receptor family.</text>
</comment>
<dbReference type="Gene3D" id="2.170.130.10">
    <property type="entry name" value="TonB-dependent receptor, plug domain"/>
    <property type="match status" value="1"/>
</dbReference>
<dbReference type="Pfam" id="PF07715">
    <property type="entry name" value="Plug"/>
    <property type="match status" value="1"/>
</dbReference>
<protein>
    <submittedName>
        <fullName evidence="9">Vitamin B12 transporter BtuB</fullName>
    </submittedName>
</protein>
<dbReference type="NCBIfam" id="TIGR01782">
    <property type="entry name" value="TonB-Xanth-Caul"/>
    <property type="match status" value="1"/>
</dbReference>
<dbReference type="InterPro" id="IPR000531">
    <property type="entry name" value="Beta-barrel_TonB"/>
</dbReference>
<dbReference type="EMBL" id="CAMAPD010000004">
    <property type="protein sequence ID" value="CAH9054716.1"/>
    <property type="molecule type" value="Genomic_DNA"/>
</dbReference>
<evidence type="ECO:0000256" key="2">
    <source>
        <dbReference type="ARBA" id="ARBA00023136"/>
    </source>
</evidence>
<dbReference type="Proteomes" id="UP001152485">
    <property type="component" value="Unassembled WGS sequence"/>
</dbReference>
<dbReference type="CDD" id="cd01347">
    <property type="entry name" value="ligand_gated_channel"/>
    <property type="match status" value="1"/>
</dbReference>
<proteinExistence type="inferred from homology"/>
<evidence type="ECO:0000256" key="3">
    <source>
        <dbReference type="ARBA" id="ARBA00023237"/>
    </source>
</evidence>
<keyword evidence="10" id="KW-1185">Reference proteome</keyword>
<comment type="caution">
    <text evidence="9">The sequence shown here is derived from an EMBL/GenBank/DDBJ whole genome shotgun (WGS) entry which is preliminary data.</text>
</comment>
<gene>
    <name evidence="9" type="primary">btuB_12</name>
    <name evidence="8" type="synonym">btuB_6</name>
    <name evidence="9" type="ORF">PSECIP111854_01990</name>
    <name evidence="8" type="ORF">PSECIP111951_01094</name>
</gene>
<dbReference type="GO" id="GO:0009279">
    <property type="term" value="C:cell outer membrane"/>
    <property type="evidence" value="ECO:0007669"/>
    <property type="project" value="UniProtKB-SubCell"/>
</dbReference>
<evidence type="ECO:0000256" key="4">
    <source>
        <dbReference type="RuleBase" id="RU003357"/>
    </source>
</evidence>
<dbReference type="InterPro" id="IPR012910">
    <property type="entry name" value="Plug_dom"/>
</dbReference>
<feature type="chain" id="PRO_5040784010" evidence="5">
    <location>
        <begin position="30"/>
        <end position="876"/>
    </location>
</feature>
<organism evidence="9 10">
    <name type="scientific">Pseudoalteromonas holothuriae</name>
    <dbReference type="NCBI Taxonomy" id="2963714"/>
    <lineage>
        <taxon>Bacteria</taxon>
        <taxon>Pseudomonadati</taxon>
        <taxon>Pseudomonadota</taxon>
        <taxon>Gammaproteobacteria</taxon>
        <taxon>Alteromonadales</taxon>
        <taxon>Pseudoalteromonadaceae</taxon>
        <taxon>Pseudoalteromonas</taxon>
    </lineage>
</organism>
<dbReference type="InterPro" id="IPR010104">
    <property type="entry name" value="TonB_rcpt_bac"/>
</dbReference>
<keyword evidence="2 4" id="KW-0472">Membrane</keyword>
<feature type="signal peptide" evidence="5">
    <location>
        <begin position="1"/>
        <end position="29"/>
    </location>
</feature>
<dbReference type="Proteomes" id="UP001152467">
    <property type="component" value="Unassembled WGS sequence"/>
</dbReference>
<feature type="domain" description="TonB-dependent receptor-like beta-barrel" evidence="6">
    <location>
        <begin position="371"/>
        <end position="831"/>
    </location>
</feature>